<dbReference type="GO" id="GO:0005960">
    <property type="term" value="C:glycine cleavage complex"/>
    <property type="evidence" value="ECO:0007669"/>
    <property type="project" value="InterPro"/>
</dbReference>
<dbReference type="InterPro" id="IPR002930">
    <property type="entry name" value="GCV_H"/>
</dbReference>
<dbReference type="PROSITE" id="PS50968">
    <property type="entry name" value="BIOTINYL_LIPOYL"/>
    <property type="match status" value="1"/>
</dbReference>
<dbReference type="AlphaFoldDB" id="A0A0B9APZ0"/>
<accession>A0A142NPA4</accession>
<sequence length="134" mass="14586">MADLDYPVSLRYSRDHEWVATTDDNAVVRVGITDFAQEQLGDVVYVDLPETGDSVTAGESCGEVESTKSVSDLIAPLSGTVTEVNDALDDSPETVNSSPFEDGWMYLVELSDPAQLESLMDSEAYKELIQSEEA</sequence>
<comment type="function">
    <text evidence="3">The glycine cleavage system catalyzes the degradation of glycine. The H protein shuttles the methylamine group of glycine from the P protein to the T protein.</text>
</comment>
<dbReference type="InterPro" id="IPR011053">
    <property type="entry name" value="Single_hybrid_motif"/>
</dbReference>
<dbReference type="RefSeq" id="WP_039208326.1">
    <property type="nucleotide sequence ID" value="NZ_CP014869.1"/>
</dbReference>
<gene>
    <name evidence="3" type="primary">gcvH</name>
    <name evidence="6" type="ORF">A2T55_10755</name>
    <name evidence="7" type="ORF">AE0388_1325</name>
</gene>
<dbReference type="NCBIfam" id="NF002270">
    <property type="entry name" value="PRK01202.1"/>
    <property type="match status" value="1"/>
</dbReference>
<dbReference type="OrthoDB" id="9796712at2"/>
<evidence type="ECO:0000259" key="5">
    <source>
        <dbReference type="PROSITE" id="PS50968"/>
    </source>
</evidence>
<dbReference type="STRING" id="1703.BLSMQ_2365"/>
<keyword evidence="2 3" id="KW-0450">Lipoyl</keyword>
<proteinExistence type="inferred from homology"/>
<feature type="modified residue" description="N6-lipoyllysine" evidence="3 4">
    <location>
        <position position="68"/>
    </location>
</feature>
<evidence type="ECO:0000313" key="7">
    <source>
        <dbReference type="EMBL" id="KHS52922.1"/>
    </source>
</evidence>
<dbReference type="NCBIfam" id="TIGR00527">
    <property type="entry name" value="gcvH"/>
    <property type="match status" value="1"/>
</dbReference>
<name>A0A0B9APZ0_BRELN</name>
<dbReference type="PANTHER" id="PTHR11715">
    <property type="entry name" value="GLYCINE CLEAVAGE SYSTEM H PROTEIN"/>
    <property type="match status" value="1"/>
</dbReference>
<evidence type="ECO:0000313" key="6">
    <source>
        <dbReference type="EMBL" id="AMT94200.1"/>
    </source>
</evidence>
<dbReference type="InterPro" id="IPR000089">
    <property type="entry name" value="Biotin_lipoyl"/>
</dbReference>
<evidence type="ECO:0000313" key="9">
    <source>
        <dbReference type="Proteomes" id="UP000075950"/>
    </source>
</evidence>
<dbReference type="InterPro" id="IPR033753">
    <property type="entry name" value="GCV_H/Fam206"/>
</dbReference>
<reference evidence="7 8" key="1">
    <citation type="submission" date="2014-11" db="EMBL/GenBank/DDBJ databases">
        <title>Draft Genome Sequence of Brevibacterium linens AE038-8.</title>
        <authorList>
            <person name="Maizel D."/>
            <person name="Utturkar S.M."/>
            <person name="Brown S.D."/>
            <person name="Ferrero M."/>
            <person name="Rosen B.P."/>
        </authorList>
    </citation>
    <scope>NUCLEOTIDE SEQUENCE [LARGE SCALE GENOMIC DNA]</scope>
    <source>
        <strain evidence="7 8">AE038-8</strain>
    </source>
</reference>
<dbReference type="Pfam" id="PF01597">
    <property type="entry name" value="GCV_H"/>
    <property type="match status" value="1"/>
</dbReference>
<comment type="similarity">
    <text evidence="1 3">Belongs to the GcvH family.</text>
</comment>
<dbReference type="PROSITE" id="PS00189">
    <property type="entry name" value="LIPOYL"/>
    <property type="match status" value="1"/>
</dbReference>
<evidence type="ECO:0000256" key="3">
    <source>
        <dbReference type="HAMAP-Rule" id="MF_00272"/>
    </source>
</evidence>
<dbReference type="InterPro" id="IPR017453">
    <property type="entry name" value="GCV_H_sub"/>
</dbReference>
<dbReference type="HAMAP" id="MF_00272">
    <property type="entry name" value="GcvH"/>
    <property type="match status" value="1"/>
</dbReference>
<dbReference type="GO" id="GO:0009249">
    <property type="term" value="P:protein lipoylation"/>
    <property type="evidence" value="ECO:0007669"/>
    <property type="project" value="TreeGrafter"/>
</dbReference>
<organism evidence="7 8">
    <name type="scientific">Brevibacterium linens</name>
    <dbReference type="NCBI Taxonomy" id="1703"/>
    <lineage>
        <taxon>Bacteria</taxon>
        <taxon>Bacillati</taxon>
        <taxon>Actinomycetota</taxon>
        <taxon>Actinomycetes</taxon>
        <taxon>Micrococcales</taxon>
        <taxon>Brevibacteriaceae</taxon>
        <taxon>Brevibacterium</taxon>
    </lineage>
</organism>
<keyword evidence="8" id="KW-1185">Reference proteome</keyword>
<dbReference type="EMBL" id="CP014869">
    <property type="protein sequence ID" value="AMT94200.1"/>
    <property type="molecule type" value="Genomic_DNA"/>
</dbReference>
<dbReference type="Gene3D" id="2.40.50.100">
    <property type="match status" value="1"/>
</dbReference>
<comment type="subunit">
    <text evidence="3">The glycine cleavage system is composed of four proteins: P, T, L and H.</text>
</comment>
<evidence type="ECO:0000256" key="1">
    <source>
        <dbReference type="ARBA" id="ARBA00009249"/>
    </source>
</evidence>
<dbReference type="InterPro" id="IPR003016">
    <property type="entry name" value="2-oxoA_DH_lipoyl-BS"/>
</dbReference>
<evidence type="ECO:0000256" key="4">
    <source>
        <dbReference type="PIRSR" id="PIRSR617453-50"/>
    </source>
</evidence>
<dbReference type="GO" id="GO:0005829">
    <property type="term" value="C:cytosol"/>
    <property type="evidence" value="ECO:0007669"/>
    <property type="project" value="TreeGrafter"/>
</dbReference>
<comment type="cofactor">
    <cofactor evidence="3">
        <name>(R)-lipoate</name>
        <dbReference type="ChEBI" id="CHEBI:83088"/>
    </cofactor>
    <text evidence="3">Binds 1 lipoyl cofactor covalently.</text>
</comment>
<dbReference type="CDD" id="cd06848">
    <property type="entry name" value="GCS_H"/>
    <property type="match status" value="1"/>
</dbReference>
<reference evidence="9" key="2">
    <citation type="submission" date="2016-03" db="EMBL/GenBank/DDBJ databases">
        <authorList>
            <person name="Ploux O."/>
        </authorList>
    </citation>
    <scope>NUCLEOTIDE SEQUENCE [LARGE SCALE GENOMIC DNA]</scope>
    <source>
        <strain evidence="9">BS258</strain>
    </source>
</reference>
<dbReference type="GO" id="GO:0019464">
    <property type="term" value="P:glycine decarboxylation via glycine cleavage system"/>
    <property type="evidence" value="ECO:0007669"/>
    <property type="project" value="UniProtKB-UniRule"/>
</dbReference>
<evidence type="ECO:0000256" key="2">
    <source>
        <dbReference type="ARBA" id="ARBA00022823"/>
    </source>
</evidence>
<accession>A0A0B9APZ0</accession>
<reference evidence="6" key="3">
    <citation type="submission" date="2016-03" db="EMBL/GenBank/DDBJ databases">
        <authorList>
            <person name="Zhu Y."/>
            <person name="Sun C."/>
        </authorList>
    </citation>
    <scope>NUCLEOTIDE SEQUENCE</scope>
    <source>
        <strain evidence="6">BS258</strain>
    </source>
</reference>
<dbReference type="PATRIC" id="fig|1703.6.peg.1213"/>
<dbReference type="KEGG" id="bly:A2T55_10755"/>
<dbReference type="EMBL" id="JTJZ01000017">
    <property type="protein sequence ID" value="KHS52922.1"/>
    <property type="molecule type" value="Genomic_DNA"/>
</dbReference>
<feature type="domain" description="Lipoyl-binding" evidence="5">
    <location>
        <begin position="27"/>
        <end position="109"/>
    </location>
</feature>
<evidence type="ECO:0000313" key="8">
    <source>
        <dbReference type="Proteomes" id="UP000031488"/>
    </source>
</evidence>
<protein>
    <recommendedName>
        <fullName evidence="3">Glycine cleavage system H protein</fullName>
    </recommendedName>
</protein>
<dbReference type="PANTHER" id="PTHR11715:SF3">
    <property type="entry name" value="GLYCINE CLEAVAGE SYSTEM H PROTEIN-RELATED"/>
    <property type="match status" value="1"/>
</dbReference>
<dbReference type="Proteomes" id="UP000031488">
    <property type="component" value="Unassembled WGS sequence"/>
</dbReference>
<dbReference type="SUPFAM" id="SSF51230">
    <property type="entry name" value="Single hybrid motif"/>
    <property type="match status" value="1"/>
</dbReference>
<dbReference type="Proteomes" id="UP000075950">
    <property type="component" value="Chromosome"/>
</dbReference>